<evidence type="ECO:0008006" key="2">
    <source>
        <dbReference type="Google" id="ProtNLM"/>
    </source>
</evidence>
<protein>
    <recommendedName>
        <fullName evidence="2">DUF4468 domain-containing protein</fullName>
    </recommendedName>
</protein>
<organism evidence="1">
    <name type="scientific">viral metagenome</name>
    <dbReference type="NCBI Taxonomy" id="1070528"/>
    <lineage>
        <taxon>unclassified sequences</taxon>
        <taxon>metagenomes</taxon>
        <taxon>organismal metagenomes</taxon>
    </lineage>
</organism>
<name>A0A6C0LF93_9ZZZZ</name>
<accession>A0A6C0LF93</accession>
<proteinExistence type="predicted"/>
<dbReference type="AlphaFoldDB" id="A0A6C0LF93"/>
<evidence type="ECO:0000313" key="1">
    <source>
        <dbReference type="EMBL" id="QHU29666.1"/>
    </source>
</evidence>
<reference evidence="1" key="1">
    <citation type="journal article" date="2020" name="Nature">
        <title>Giant virus diversity and host interactions through global metagenomics.</title>
        <authorList>
            <person name="Schulz F."/>
            <person name="Roux S."/>
            <person name="Paez-Espino D."/>
            <person name="Jungbluth S."/>
            <person name="Walsh D.A."/>
            <person name="Denef V.J."/>
            <person name="McMahon K.D."/>
            <person name="Konstantinidis K.T."/>
            <person name="Eloe-Fadrosh E.A."/>
            <person name="Kyrpides N.C."/>
            <person name="Woyke T."/>
        </authorList>
    </citation>
    <scope>NUCLEOTIDE SEQUENCE</scope>
    <source>
        <strain evidence="1">GVMAG-M-3300027804-48</strain>
    </source>
</reference>
<sequence>MNKILFILFSSCLLLASPFTLHIQNHYSTIASNIFNVNDYLKNNKDAFNSVSYYNKNNSMCFTLNHKNNLTYLMKDKYNYIVSFTVFKYKYLMFLKSTPIAYNYTILDIDLRQKRIDKNPKLNFNHYNRINNIIYKYINNNIITKKNDQLSVELFKYFNSY</sequence>
<dbReference type="EMBL" id="MN740492">
    <property type="protein sequence ID" value="QHU29666.1"/>
    <property type="molecule type" value="Genomic_DNA"/>
</dbReference>